<keyword evidence="2" id="KW-0812">Transmembrane</keyword>
<dbReference type="Pfam" id="PF04120">
    <property type="entry name" value="Iron_permease"/>
    <property type="match status" value="1"/>
</dbReference>
<sequence>MRFIQETPDEAAPMTAKIPLHLKGRHSIFDRFAGAITRAAGSPWAFSLALLGVLAWAATGPVFGFSETWQIVVNTGTTIITFLMVFLIQRSQNKDSLALHIKLNELLAAQLAASNRLIAIEDLDEEDLATLRAFYCRLAELAEKEGGIKRSHSLDEAAAAHARKTGAPRPRVRQPSRSKRPKPRGD</sequence>
<organism evidence="3 4">
    <name type="scientific">Dokdonella koreensis DS-123</name>
    <dbReference type="NCBI Taxonomy" id="1300342"/>
    <lineage>
        <taxon>Bacteria</taxon>
        <taxon>Pseudomonadati</taxon>
        <taxon>Pseudomonadota</taxon>
        <taxon>Gammaproteobacteria</taxon>
        <taxon>Lysobacterales</taxon>
        <taxon>Rhodanobacteraceae</taxon>
        <taxon>Dokdonella</taxon>
    </lineage>
</organism>
<accession>A0A161HJS1</accession>
<proteinExistence type="predicted"/>
<keyword evidence="2" id="KW-1133">Transmembrane helix</keyword>
<evidence type="ECO:0000256" key="2">
    <source>
        <dbReference type="SAM" id="Phobius"/>
    </source>
</evidence>
<dbReference type="EMBL" id="CP015249">
    <property type="protein sequence ID" value="ANB17536.1"/>
    <property type="molecule type" value="Genomic_DNA"/>
</dbReference>
<name>A0A161HJS1_9GAMM</name>
<evidence type="ECO:0000256" key="1">
    <source>
        <dbReference type="SAM" id="MobiDB-lite"/>
    </source>
</evidence>
<feature type="compositionally biased region" description="Basic residues" evidence="1">
    <location>
        <begin position="161"/>
        <end position="186"/>
    </location>
</feature>
<dbReference type="GO" id="GO:0055085">
    <property type="term" value="P:transmembrane transport"/>
    <property type="evidence" value="ECO:0007669"/>
    <property type="project" value="InterPro"/>
</dbReference>
<keyword evidence="2" id="KW-0472">Membrane</keyword>
<evidence type="ECO:0000313" key="3">
    <source>
        <dbReference type="EMBL" id="ANB17536.1"/>
    </source>
</evidence>
<protein>
    <recommendedName>
        <fullName evidence="5">Low affinity iron permease family protein</fullName>
    </recommendedName>
</protein>
<reference evidence="3 4" key="1">
    <citation type="submission" date="2016-04" db="EMBL/GenBank/DDBJ databases">
        <title>Complete genome sequence of Dokdonella koreensis DS-123T.</title>
        <authorList>
            <person name="Kim J.F."/>
            <person name="Lee H."/>
            <person name="Kwak M.-J."/>
        </authorList>
    </citation>
    <scope>NUCLEOTIDE SEQUENCE [LARGE SCALE GENOMIC DNA]</scope>
    <source>
        <strain evidence="3 4">DS-123</strain>
    </source>
</reference>
<feature type="region of interest" description="Disordered" evidence="1">
    <location>
        <begin position="150"/>
        <end position="186"/>
    </location>
</feature>
<dbReference type="InterPro" id="IPR007251">
    <property type="entry name" value="Iron_permease_Fet4"/>
</dbReference>
<feature type="transmembrane region" description="Helical" evidence="2">
    <location>
        <begin position="44"/>
        <end position="63"/>
    </location>
</feature>
<keyword evidence="4" id="KW-1185">Reference proteome</keyword>
<evidence type="ECO:0000313" key="4">
    <source>
        <dbReference type="Proteomes" id="UP000076830"/>
    </source>
</evidence>
<feature type="transmembrane region" description="Helical" evidence="2">
    <location>
        <begin position="69"/>
        <end position="88"/>
    </location>
</feature>
<dbReference type="Proteomes" id="UP000076830">
    <property type="component" value="Chromosome"/>
</dbReference>
<dbReference type="KEGG" id="dko:I596_1511"/>
<dbReference type="AlphaFoldDB" id="A0A161HJS1"/>
<evidence type="ECO:0008006" key="5">
    <source>
        <dbReference type="Google" id="ProtNLM"/>
    </source>
</evidence>
<dbReference type="STRING" id="1300342.I596_1511"/>
<gene>
    <name evidence="3" type="ORF">I596_1511</name>
</gene>